<accession>A0ABY7FHF7</accession>
<dbReference type="EMBL" id="CP111023">
    <property type="protein sequence ID" value="WAR21510.1"/>
    <property type="molecule type" value="Genomic_DNA"/>
</dbReference>
<feature type="transmembrane region" description="Helical" evidence="1">
    <location>
        <begin position="134"/>
        <end position="164"/>
    </location>
</feature>
<reference evidence="2" key="1">
    <citation type="submission" date="2022-11" db="EMBL/GenBank/DDBJ databases">
        <title>Centuries of genome instability and evolution in soft-shell clam transmissible cancer (bioRxiv).</title>
        <authorList>
            <person name="Hart S.F.M."/>
            <person name="Yonemitsu M.A."/>
            <person name="Giersch R.M."/>
            <person name="Beal B.F."/>
            <person name="Arriagada G."/>
            <person name="Davis B.W."/>
            <person name="Ostrander E.A."/>
            <person name="Goff S.P."/>
            <person name="Metzger M.J."/>
        </authorList>
    </citation>
    <scope>NUCLEOTIDE SEQUENCE</scope>
    <source>
        <strain evidence="2">MELC-2E11</strain>
        <tissue evidence="2">Siphon/mantle</tissue>
    </source>
</reference>
<feature type="transmembrane region" description="Helical" evidence="1">
    <location>
        <begin position="7"/>
        <end position="29"/>
    </location>
</feature>
<keyword evidence="1" id="KW-1133">Transmembrane helix</keyword>
<feature type="transmembrane region" description="Helical" evidence="1">
    <location>
        <begin position="89"/>
        <end position="114"/>
    </location>
</feature>
<keyword evidence="3" id="KW-1185">Reference proteome</keyword>
<protein>
    <recommendedName>
        <fullName evidence="4">Transmembrane protein</fullName>
    </recommendedName>
</protein>
<organism evidence="2 3">
    <name type="scientific">Mya arenaria</name>
    <name type="common">Soft-shell clam</name>
    <dbReference type="NCBI Taxonomy" id="6604"/>
    <lineage>
        <taxon>Eukaryota</taxon>
        <taxon>Metazoa</taxon>
        <taxon>Spiralia</taxon>
        <taxon>Lophotrochozoa</taxon>
        <taxon>Mollusca</taxon>
        <taxon>Bivalvia</taxon>
        <taxon>Autobranchia</taxon>
        <taxon>Heteroconchia</taxon>
        <taxon>Euheterodonta</taxon>
        <taxon>Imparidentia</taxon>
        <taxon>Neoheterodontei</taxon>
        <taxon>Myida</taxon>
        <taxon>Myoidea</taxon>
        <taxon>Myidae</taxon>
        <taxon>Mya</taxon>
    </lineage>
</organism>
<keyword evidence="1" id="KW-0472">Membrane</keyword>
<name>A0ABY7FHF7_MYAAR</name>
<evidence type="ECO:0008006" key="4">
    <source>
        <dbReference type="Google" id="ProtNLM"/>
    </source>
</evidence>
<proteinExistence type="predicted"/>
<feature type="transmembrane region" description="Helical" evidence="1">
    <location>
        <begin position="49"/>
        <end position="68"/>
    </location>
</feature>
<gene>
    <name evidence="2" type="ORF">MAR_015484</name>
</gene>
<evidence type="ECO:0000313" key="2">
    <source>
        <dbReference type="EMBL" id="WAR21510.1"/>
    </source>
</evidence>
<keyword evidence="1" id="KW-0812">Transmembrane</keyword>
<sequence length="247" mass="26391">MAIPYCVVPICVPGFATLIILLVLGLTGLGVAKIVMGAVYLDECEYEPLVPIYVLVSGCSGFFTVLLGRLKPNKDIQRSKQSKSSLDKFLVFLGGLAAVFSFVWLICGSVWVFGNYSDVMNGCPGSPNCCEKSIIKFAMTVTIIDLIVYGLILFVLVCICVSVICQAVKVKDSAPGVEAGIAGSLKQNMKHNQRQLRAKMTTMGKENKGVTPEPGKTEVRPTGRDVYGVMTPVSGTGNAAFVISNGH</sequence>
<dbReference type="InterPro" id="IPR040350">
    <property type="entry name" value="TMEM272"/>
</dbReference>
<evidence type="ECO:0000256" key="1">
    <source>
        <dbReference type="SAM" id="Phobius"/>
    </source>
</evidence>
<dbReference type="PANTHER" id="PTHR33444">
    <property type="entry name" value="SI:DKEY-19B23.12-RELATED"/>
    <property type="match status" value="1"/>
</dbReference>
<dbReference type="Proteomes" id="UP001164746">
    <property type="component" value="Chromosome 12"/>
</dbReference>
<evidence type="ECO:0000313" key="3">
    <source>
        <dbReference type="Proteomes" id="UP001164746"/>
    </source>
</evidence>
<dbReference type="PANTHER" id="PTHR33444:SF2">
    <property type="entry name" value="MARVEL DOMAIN-CONTAINING PROTEIN"/>
    <property type="match status" value="1"/>
</dbReference>